<dbReference type="PANTHER" id="PTHR42796:SF7">
    <property type="entry name" value="2-DEHYDRO-3-DEOXY-D-ARABINONATE DEHYDRATASE"/>
    <property type="match status" value="1"/>
</dbReference>
<reference evidence="5" key="1">
    <citation type="journal article" date="2019" name="Int. J. Syst. Evol. Microbiol.">
        <title>The Global Catalogue of Microorganisms (GCM) 10K type strain sequencing project: providing services to taxonomists for standard genome sequencing and annotation.</title>
        <authorList>
            <consortium name="The Broad Institute Genomics Platform"/>
            <consortium name="The Broad Institute Genome Sequencing Center for Infectious Disease"/>
            <person name="Wu L."/>
            <person name="Ma J."/>
        </authorList>
    </citation>
    <scope>NUCLEOTIDE SEQUENCE [LARGE SCALE GENOMIC DNA]</scope>
    <source>
        <strain evidence="5">KACC 12649</strain>
    </source>
</reference>
<evidence type="ECO:0000256" key="2">
    <source>
        <dbReference type="ARBA" id="ARBA00022723"/>
    </source>
</evidence>
<dbReference type="PANTHER" id="PTHR42796">
    <property type="entry name" value="FUMARYLACETOACETATE HYDROLASE DOMAIN-CONTAINING PROTEIN 2A-RELATED"/>
    <property type="match status" value="1"/>
</dbReference>
<organism evidence="4 5">
    <name type="scientific">Massilia niabensis</name>
    <dbReference type="NCBI Taxonomy" id="544910"/>
    <lineage>
        <taxon>Bacteria</taxon>
        <taxon>Pseudomonadati</taxon>
        <taxon>Pseudomonadota</taxon>
        <taxon>Betaproteobacteria</taxon>
        <taxon>Burkholderiales</taxon>
        <taxon>Oxalobacteraceae</taxon>
        <taxon>Telluria group</taxon>
        <taxon>Massilia</taxon>
    </lineage>
</organism>
<dbReference type="Pfam" id="PF01557">
    <property type="entry name" value="FAA_hydrolase"/>
    <property type="match status" value="1"/>
</dbReference>
<evidence type="ECO:0000259" key="3">
    <source>
        <dbReference type="Pfam" id="PF01557"/>
    </source>
</evidence>
<evidence type="ECO:0000313" key="4">
    <source>
        <dbReference type="EMBL" id="MFC5463045.1"/>
    </source>
</evidence>
<protein>
    <submittedName>
        <fullName evidence="4">Fumarylacetoacetate hydrolase family protein</fullName>
    </submittedName>
</protein>
<feature type="domain" description="Fumarylacetoacetase-like C-terminal" evidence="3">
    <location>
        <begin position="176"/>
        <end position="357"/>
    </location>
</feature>
<evidence type="ECO:0000256" key="1">
    <source>
        <dbReference type="ARBA" id="ARBA00010211"/>
    </source>
</evidence>
<dbReference type="GO" id="GO:0016787">
    <property type="term" value="F:hydrolase activity"/>
    <property type="evidence" value="ECO:0007669"/>
    <property type="project" value="UniProtKB-KW"/>
</dbReference>
<dbReference type="Proteomes" id="UP001596050">
    <property type="component" value="Unassembled WGS sequence"/>
</dbReference>
<dbReference type="InterPro" id="IPR051121">
    <property type="entry name" value="FAH"/>
</dbReference>
<evidence type="ECO:0000313" key="5">
    <source>
        <dbReference type="Proteomes" id="UP001596050"/>
    </source>
</evidence>
<proteinExistence type="inferred from homology"/>
<name>A0ABW0LCE5_9BURK</name>
<dbReference type="SUPFAM" id="SSF56529">
    <property type="entry name" value="FAH"/>
    <property type="match status" value="1"/>
</dbReference>
<comment type="similarity">
    <text evidence="1">Belongs to the FAH family.</text>
</comment>
<keyword evidence="2" id="KW-0479">Metal-binding</keyword>
<comment type="caution">
    <text evidence="4">The sequence shown here is derived from an EMBL/GenBank/DDBJ whole genome shotgun (WGS) entry which is preliminary data.</text>
</comment>
<dbReference type="EMBL" id="JBHSMU010000019">
    <property type="protein sequence ID" value="MFC5463045.1"/>
    <property type="molecule type" value="Genomic_DNA"/>
</dbReference>
<dbReference type="RefSeq" id="WP_379786527.1">
    <property type="nucleotide sequence ID" value="NZ_JBHSMU010000019.1"/>
</dbReference>
<dbReference type="Gene3D" id="3.90.850.10">
    <property type="entry name" value="Fumarylacetoacetase-like, C-terminal domain"/>
    <property type="match status" value="1"/>
</dbReference>
<sequence>MKDSRNAMLPDDGERALLVGRVWRDGPDAGPSVVTLRGGELVDISRHAPTVSELFERADLHAIVREAPGESLGTLEAALGGGIRLLAPCDLQAIKACGVTFAVSLLERVIEEQAKGDPARAAALRAQMQECIGADLSAIRPGSPSAAALKQDLVARGIWSPYMEVGIGPDAEVFTKAQPMSAVGNGAAVGLHPDSHWNNPEPEIVLAVNSAGTPVGATLGNDVNLRDIEGRSALLLGKAKDNNASCAIGPFIRLFDEHFTMDTIRNAEVSMLVEGVDDGFTLSGSSRMREISRDPLELVGHTYGRHHQYPDGFMLFLGTMFSPIKDRDAEGGGFTHHLGDRVSISTPSLGTLTNDVQRSDQLAPWTFGVRALFDNLGGRGLLKRTQ</sequence>
<keyword evidence="4" id="KW-0378">Hydrolase</keyword>
<dbReference type="InterPro" id="IPR011234">
    <property type="entry name" value="Fumarylacetoacetase-like_C"/>
</dbReference>
<keyword evidence="5" id="KW-1185">Reference proteome</keyword>
<accession>A0ABW0LCE5</accession>
<dbReference type="InterPro" id="IPR036663">
    <property type="entry name" value="Fumarylacetoacetase_C_sf"/>
</dbReference>
<gene>
    <name evidence="4" type="ORF">ACFPN5_24835</name>
</gene>